<gene>
    <name evidence="3" type="ORF">SAZU_1184</name>
</gene>
<proteinExistence type="predicted"/>
<evidence type="ECO:0000313" key="3">
    <source>
        <dbReference type="EMBL" id="GAP46446.1"/>
    </source>
</evidence>
<dbReference type="CDD" id="cd08490">
    <property type="entry name" value="PBP2_NikA_DppA_OppA_like_3"/>
    <property type="match status" value="1"/>
</dbReference>
<dbReference type="PANTHER" id="PTHR30290">
    <property type="entry name" value="PERIPLASMIC BINDING COMPONENT OF ABC TRANSPORTER"/>
    <property type="match status" value="1"/>
</dbReference>
<evidence type="ECO:0000259" key="2">
    <source>
        <dbReference type="Pfam" id="PF00496"/>
    </source>
</evidence>
<dbReference type="GO" id="GO:0042597">
    <property type="term" value="C:periplasmic space"/>
    <property type="evidence" value="ECO:0007669"/>
    <property type="project" value="UniProtKB-ARBA"/>
</dbReference>
<reference evidence="3" key="1">
    <citation type="journal article" date="2015" name="Genome Announc.">
        <title>Draft Genome Sequence of Thiostrepton-Producing Streptomyces azureus ATCC 14921.</title>
        <authorList>
            <person name="Sakihara K."/>
            <person name="Maeda J."/>
            <person name="Tashiro K."/>
            <person name="Fujino Y."/>
            <person name="Kuhara S."/>
            <person name="Ohshima T."/>
            <person name="Ogata S."/>
            <person name="Doi K."/>
        </authorList>
    </citation>
    <scope>NUCLEOTIDE SEQUENCE [LARGE SCALE GENOMIC DNA]</scope>
    <source>
        <strain evidence="3">ATCC14921</strain>
    </source>
</reference>
<keyword evidence="4" id="KW-1185">Reference proteome</keyword>
<name>A0A0K8PEY3_STRAJ</name>
<dbReference type="GO" id="GO:0015833">
    <property type="term" value="P:peptide transport"/>
    <property type="evidence" value="ECO:0007669"/>
    <property type="project" value="TreeGrafter"/>
</dbReference>
<feature type="domain" description="Solute-binding protein family 5" evidence="2">
    <location>
        <begin position="105"/>
        <end position="449"/>
    </location>
</feature>
<evidence type="ECO:0000256" key="1">
    <source>
        <dbReference type="SAM" id="MobiDB-lite"/>
    </source>
</evidence>
<dbReference type="GO" id="GO:0043190">
    <property type="term" value="C:ATP-binding cassette (ABC) transporter complex"/>
    <property type="evidence" value="ECO:0007669"/>
    <property type="project" value="InterPro"/>
</dbReference>
<dbReference type="Gene3D" id="3.10.105.10">
    <property type="entry name" value="Dipeptide-binding Protein, Domain 3"/>
    <property type="match status" value="1"/>
</dbReference>
<dbReference type="InterPro" id="IPR039424">
    <property type="entry name" value="SBP_5"/>
</dbReference>
<dbReference type="AlphaFoldDB" id="A0A0K8PEY3"/>
<dbReference type="Gene3D" id="3.40.190.10">
    <property type="entry name" value="Periplasmic binding protein-like II"/>
    <property type="match status" value="1"/>
</dbReference>
<dbReference type="GO" id="GO:1904680">
    <property type="term" value="F:peptide transmembrane transporter activity"/>
    <property type="evidence" value="ECO:0007669"/>
    <property type="project" value="TreeGrafter"/>
</dbReference>
<dbReference type="SUPFAM" id="SSF53850">
    <property type="entry name" value="Periplasmic binding protein-like II"/>
    <property type="match status" value="1"/>
</dbReference>
<dbReference type="PATRIC" id="fig|146537.3.peg.1245"/>
<feature type="region of interest" description="Disordered" evidence="1">
    <location>
        <begin position="1"/>
        <end position="24"/>
    </location>
</feature>
<evidence type="ECO:0000313" key="4">
    <source>
        <dbReference type="Proteomes" id="UP000053859"/>
    </source>
</evidence>
<organism evidence="3 4">
    <name type="scientific">Streptomyces azureus</name>
    <dbReference type="NCBI Taxonomy" id="146537"/>
    <lineage>
        <taxon>Bacteria</taxon>
        <taxon>Bacillati</taxon>
        <taxon>Actinomycetota</taxon>
        <taxon>Actinomycetes</taxon>
        <taxon>Kitasatosporales</taxon>
        <taxon>Streptomycetaceae</taxon>
        <taxon>Streptomyces</taxon>
    </lineage>
</organism>
<dbReference type="EMBL" id="DF968216">
    <property type="protein sequence ID" value="GAP46446.1"/>
    <property type="molecule type" value="Genomic_DNA"/>
</dbReference>
<protein>
    <submittedName>
        <fullName evidence="3">Substrate-binding transport lipoprotein</fullName>
    </submittedName>
</protein>
<dbReference type="PANTHER" id="PTHR30290:SF65">
    <property type="entry name" value="MONOACYL PHOSPHATIDYLINOSITOL TETRAMANNOSIDE-BINDING PROTEIN LPQW-RELATED"/>
    <property type="match status" value="1"/>
</dbReference>
<dbReference type="InterPro" id="IPR000914">
    <property type="entry name" value="SBP_5_dom"/>
</dbReference>
<sequence>MLTPPIKLHTEPLRHAPPPHDRTDMRTTSRGLIAALVLPPLLAGCFAPSDSGDGTGAGAGSGGRLRVALAVPPVQALSPYSNDATVLSKLSVAEGLTALDRNGTAKPALAKSWKQDDDTNWTFELRKAEFQDGTEFTAQSVVNALDHASAAKPKPRVLSDVALTAKAEDADTVTLTTKSPDPVLPLRLASPALAILSAKAYGKDGAASPVGTGTGPFEITRLSGKTKAKLDRFDGYWGGKAKAPGIDVSWIADGTARANALRGGEADIAEWIPTAQAKLLDKDTRHEVPSVRTDSLILNTGSGLFTDAGLRAAAREAVDGSALVDSVFGGYADPAQGLFGPAVPWAADKRVDVTGRAKADTAAQVKAGTKGRTLRLATYTNRAELPEAATVLQQQLEKAGFTVKQDVREYTQMEADLLAGKYDALVFSRVTLLDTGDAVDYLASDFTSEGVYNIPGLKDGAVDKAIRAAAAERDTKRRQEKIMRAEAEILRTDAVVPLVHEQAVQGIATGVEGVILDPRERSLVDVDTHAG</sequence>
<dbReference type="InterPro" id="IPR030678">
    <property type="entry name" value="Peptide/Ni-bd"/>
</dbReference>
<accession>A0A0K8PEY3</accession>
<dbReference type="PIRSF" id="PIRSF002741">
    <property type="entry name" value="MppA"/>
    <property type="match status" value="1"/>
</dbReference>
<feature type="compositionally biased region" description="Basic and acidic residues" evidence="1">
    <location>
        <begin position="8"/>
        <end position="24"/>
    </location>
</feature>
<dbReference type="Pfam" id="PF00496">
    <property type="entry name" value="SBP_bac_5"/>
    <property type="match status" value="1"/>
</dbReference>
<keyword evidence="3" id="KW-0449">Lipoprotein</keyword>
<dbReference type="Proteomes" id="UP000053859">
    <property type="component" value="Unassembled WGS sequence"/>
</dbReference>